<evidence type="ECO:0000313" key="1">
    <source>
        <dbReference type="EMBL" id="SHG23811.1"/>
    </source>
</evidence>
<evidence type="ECO:0008006" key="3">
    <source>
        <dbReference type="Google" id="ProtNLM"/>
    </source>
</evidence>
<protein>
    <recommendedName>
        <fullName evidence="3">DUF1508 domain-containing protein</fullName>
    </recommendedName>
</protein>
<sequence length="86" mass="9694">MGYFVALAMPDNQFPVFEVALEMRRRKWEWRVSTSKGDVVMQGSESSRPAANYKANRALFLLLLSAPYRSSRLSTPPQPRTQSGAS</sequence>
<dbReference type="Proteomes" id="UP000189796">
    <property type="component" value="Chromosome I"/>
</dbReference>
<reference evidence="1 2" key="1">
    <citation type="submission" date="2016-11" db="EMBL/GenBank/DDBJ databases">
        <authorList>
            <person name="Jaros S."/>
            <person name="Januszkiewicz K."/>
            <person name="Wedrychowicz H."/>
        </authorList>
    </citation>
    <scope>NUCLEOTIDE SEQUENCE [LARGE SCALE GENOMIC DNA]</scope>
    <source>
        <strain evidence="1 2">GAS138</strain>
    </source>
</reference>
<organism evidence="1 2">
    <name type="scientific">Bradyrhizobium erythrophlei</name>
    <dbReference type="NCBI Taxonomy" id="1437360"/>
    <lineage>
        <taxon>Bacteria</taxon>
        <taxon>Pseudomonadati</taxon>
        <taxon>Pseudomonadota</taxon>
        <taxon>Alphaproteobacteria</taxon>
        <taxon>Hyphomicrobiales</taxon>
        <taxon>Nitrobacteraceae</taxon>
        <taxon>Bradyrhizobium</taxon>
    </lineage>
</organism>
<name>A0A1M5I6A7_9BRAD</name>
<gene>
    <name evidence="1" type="ORF">SAMN05443248_0820</name>
</gene>
<accession>A0A1M5I6A7</accession>
<proteinExistence type="predicted"/>
<dbReference type="AlphaFoldDB" id="A0A1M5I6A7"/>
<dbReference type="EMBL" id="LT670817">
    <property type="protein sequence ID" value="SHG23811.1"/>
    <property type="molecule type" value="Genomic_DNA"/>
</dbReference>
<evidence type="ECO:0000313" key="2">
    <source>
        <dbReference type="Proteomes" id="UP000189796"/>
    </source>
</evidence>